<evidence type="ECO:0000313" key="2">
    <source>
        <dbReference type="Proteomes" id="UP000321790"/>
    </source>
</evidence>
<evidence type="ECO:0000313" key="1">
    <source>
        <dbReference type="EMBL" id="TXE06242.1"/>
    </source>
</evidence>
<dbReference type="Proteomes" id="UP000321790">
    <property type="component" value="Unassembled WGS sequence"/>
</dbReference>
<name>A0A5C7AKE2_9FLAO</name>
<comment type="caution">
    <text evidence="1">The sequence shown here is derived from an EMBL/GenBank/DDBJ whole genome shotgun (WGS) entry which is preliminary data.</text>
</comment>
<dbReference type="Pfam" id="PF14054">
    <property type="entry name" value="DUF4249"/>
    <property type="match status" value="1"/>
</dbReference>
<sequence>MKLKTYCKTIILCLLANVIYNCTEPFALVTESFEDVLVVEATITNELKNQEIKLSRTFKLEEGSVPVYETNANVSIITSVNETYTFSHIENGLYKSNQEFQAQEGVSYMLKIKDSKGDEYMSTDEFLPSSVAIEEINTKLINIEGELGVQVLVDSEDTSNDANYFRYEYEETYKIETELFYRYDIDLDNWKEQGTQPFCAGDPELIARPENQKTCYSTNYSNDIIVTSLNGLDESKVSEFPVRFIPVSSHVLRDRYSILVKQYIQSADANNFYKVLEELGGDKNLLTDNQPGFVKGNISLKDNDNKKVIGFFDVSSITTKRVFFDYSEFEIDKPEYIYNCDDLRTLNYAATDPNAENGRAYLFWLLSVKGYKYYGQDACDVFVVPPHCGDCSTFASNEKPIFWED</sequence>
<dbReference type="OrthoDB" id="1062680at2"/>
<protein>
    <submittedName>
        <fullName evidence="1">DUF4249 domain-containing protein</fullName>
    </submittedName>
</protein>
<dbReference type="AlphaFoldDB" id="A0A5C7AKE2"/>
<reference evidence="2" key="1">
    <citation type="submission" date="2019-08" db="EMBL/GenBank/DDBJ databases">
        <title>Seonamhaeicola sediminis sp. nov., isolated from marine sediment.</title>
        <authorList>
            <person name="Cao W.R."/>
        </authorList>
    </citation>
    <scope>NUCLEOTIDE SEQUENCE [LARGE SCALE GENOMIC DNA]</scope>
    <source>
        <strain evidence="2">Gy8</strain>
    </source>
</reference>
<dbReference type="InterPro" id="IPR025345">
    <property type="entry name" value="DUF4249"/>
</dbReference>
<accession>A0A5C7AKE2</accession>
<organism evidence="1 2">
    <name type="scientific">Seonamhaeicola algicola</name>
    <dbReference type="NCBI Taxonomy" id="1719036"/>
    <lineage>
        <taxon>Bacteria</taxon>
        <taxon>Pseudomonadati</taxon>
        <taxon>Bacteroidota</taxon>
        <taxon>Flavobacteriia</taxon>
        <taxon>Flavobacteriales</taxon>
        <taxon>Flavobacteriaceae</taxon>
    </lineage>
</organism>
<keyword evidence="2" id="KW-1185">Reference proteome</keyword>
<gene>
    <name evidence="1" type="ORF">FUA26_14815</name>
</gene>
<proteinExistence type="predicted"/>
<dbReference type="EMBL" id="VOSC01000033">
    <property type="protein sequence ID" value="TXE06242.1"/>
    <property type="molecule type" value="Genomic_DNA"/>
</dbReference>